<dbReference type="InterPro" id="IPR047926">
    <property type="entry name" value="Ni_dep_LarA"/>
</dbReference>
<evidence type="ECO:0000259" key="2">
    <source>
        <dbReference type="Pfam" id="PF21113"/>
    </source>
</evidence>
<dbReference type="InterPro" id="IPR048068">
    <property type="entry name" value="LarA-like"/>
</dbReference>
<dbReference type="EMBL" id="CP158165">
    <property type="protein sequence ID" value="XBV25104.1"/>
    <property type="molecule type" value="Genomic_DNA"/>
</dbReference>
<reference evidence="3" key="1">
    <citation type="submission" date="2024-06" db="EMBL/GenBank/DDBJ databases">
        <title>Kribbella sp. strain HUAS MG21 genome sequences.</title>
        <authorList>
            <person name="Mo P."/>
        </authorList>
    </citation>
    <scope>NUCLEOTIDE SEQUENCE</scope>
    <source>
        <strain evidence="3">HUAS MG21</strain>
    </source>
</reference>
<feature type="domain" description="LarA-like N-terminal" evidence="1">
    <location>
        <begin position="9"/>
        <end position="211"/>
    </location>
</feature>
<name>A0AAU7TEN1_9ACTN</name>
<dbReference type="AlphaFoldDB" id="A0AAU7TEN1"/>
<dbReference type="GO" id="GO:0050043">
    <property type="term" value="F:lactate racemase activity"/>
    <property type="evidence" value="ECO:0007669"/>
    <property type="project" value="InterPro"/>
</dbReference>
<dbReference type="InterPro" id="IPR048520">
    <property type="entry name" value="LarA_C"/>
</dbReference>
<dbReference type="PANTHER" id="PTHR33171:SF17">
    <property type="entry name" value="LARA-LIKE N-TERMINAL DOMAIN-CONTAINING PROTEIN"/>
    <property type="match status" value="1"/>
</dbReference>
<dbReference type="Pfam" id="PF21113">
    <property type="entry name" value="LarA_C"/>
    <property type="match status" value="1"/>
</dbReference>
<evidence type="ECO:0000313" key="3">
    <source>
        <dbReference type="EMBL" id="XBV25104.1"/>
    </source>
</evidence>
<protein>
    <submittedName>
        <fullName evidence="3">Nickel-dependent lactate racemase</fullName>
    </submittedName>
</protein>
<dbReference type="Pfam" id="PF09861">
    <property type="entry name" value="Lar_N"/>
    <property type="match status" value="1"/>
</dbReference>
<dbReference type="PANTHER" id="PTHR33171">
    <property type="entry name" value="LAR_N DOMAIN-CONTAINING PROTEIN"/>
    <property type="match status" value="1"/>
</dbReference>
<accession>A0AAU7TEN1</accession>
<dbReference type="InterPro" id="IPR018657">
    <property type="entry name" value="LarA-like_N"/>
</dbReference>
<gene>
    <name evidence="3" type="primary">larA</name>
    <name evidence="3" type="ORF">ABN611_01540</name>
</gene>
<evidence type="ECO:0000259" key="1">
    <source>
        <dbReference type="Pfam" id="PF09861"/>
    </source>
</evidence>
<dbReference type="RefSeq" id="WP_350277919.1">
    <property type="nucleotide sequence ID" value="NZ_CP158165.1"/>
</dbReference>
<organism evidence="3">
    <name type="scientific">Kribbella sp. HUAS MG21</name>
    <dbReference type="NCBI Taxonomy" id="3160966"/>
    <lineage>
        <taxon>Bacteria</taxon>
        <taxon>Bacillati</taxon>
        <taxon>Actinomycetota</taxon>
        <taxon>Actinomycetes</taxon>
        <taxon>Propionibacteriales</taxon>
        <taxon>Kribbellaceae</taxon>
        <taxon>Kribbella</taxon>
    </lineage>
</organism>
<sequence length="433" mass="46104">MSSEILLAYGETGLPLKVDPARTTVVEPERTAAAADQLEVLRAAVRHPVAGPPLRERVRPGQTVAISACDGTRPQPRHLMIPAVLEELDGIVAPEDVVILVATGTHRGNTEAELRQMFGAEVAGSVRIVNHDARDSAQLAWCGTHGDGVPVWLNREWIQADVRITTGFVEPHFFAGFSGGPKLVAPGLAGLDTVLVLHDASRIGDPAATWGVTEGNPVHDDVRAIAAATGVTFALDVVLNRDKDVVAAFGGDLLPMHAAAAAFARRIAMRPVPDRFDVVVTTNSGFPLDQNLYQAVKGMSAAYQVVRPGGTIVCAAECRDGFPDHGLYRSTLEAADSPEALLRDIAARPGTVPDQWQIQIQARIQAENRVVMHTGFLTDAELAAVHLEQTRDISATVAEALEAAGPGATLCVLPEGPQTIPYLADRHRPARND</sequence>
<proteinExistence type="predicted"/>
<feature type="domain" description="Lactate racemase C-terminal" evidence="2">
    <location>
        <begin position="276"/>
        <end position="416"/>
    </location>
</feature>
<dbReference type="Gene3D" id="3.40.50.11440">
    <property type="match status" value="1"/>
</dbReference>
<dbReference type="NCBIfam" id="NF033504">
    <property type="entry name" value="Ni_dep_LarA"/>
    <property type="match status" value="1"/>
</dbReference>
<dbReference type="InterPro" id="IPR043166">
    <property type="entry name" value="LarA-like_C"/>
</dbReference>
<dbReference type="Gene3D" id="3.90.226.30">
    <property type="match status" value="1"/>
</dbReference>